<evidence type="ECO:0000313" key="14">
    <source>
        <dbReference type="EMBL" id="AUG30559.1"/>
    </source>
</evidence>
<evidence type="ECO:0000259" key="12">
    <source>
        <dbReference type="PROSITE" id="PS50893"/>
    </source>
</evidence>
<comment type="subcellular location">
    <subcellularLocation>
        <location evidence="1">Cell inner membrane</location>
        <topology evidence="1">Multi-pass membrane protein</topology>
    </subcellularLocation>
</comment>
<dbReference type="Proteomes" id="UP000233276">
    <property type="component" value="Chromosome"/>
</dbReference>
<evidence type="ECO:0000256" key="1">
    <source>
        <dbReference type="ARBA" id="ARBA00004429"/>
    </source>
</evidence>
<feature type="transmembrane region" description="Helical" evidence="11">
    <location>
        <begin position="259"/>
        <end position="285"/>
    </location>
</feature>
<dbReference type="PANTHER" id="PTHR43394">
    <property type="entry name" value="ATP-DEPENDENT PERMEASE MDL1, MITOCHONDRIAL"/>
    <property type="match status" value="1"/>
</dbReference>
<feature type="transmembrane region" description="Helical" evidence="11">
    <location>
        <begin position="297"/>
        <end position="321"/>
    </location>
</feature>
<dbReference type="PROSITE" id="PS00211">
    <property type="entry name" value="ABC_TRANSPORTER_1"/>
    <property type="match status" value="1"/>
</dbReference>
<keyword evidence="8 11" id="KW-1133">Transmembrane helix</keyword>
<feature type="transmembrane region" description="Helical" evidence="11">
    <location>
        <begin position="34"/>
        <end position="55"/>
    </location>
</feature>
<dbReference type="Gene3D" id="1.20.1560.10">
    <property type="entry name" value="ABC transporter type 1, transmembrane domain"/>
    <property type="match status" value="1"/>
</dbReference>
<dbReference type="PROSITE" id="PS50929">
    <property type="entry name" value="ABC_TM1F"/>
    <property type="match status" value="1"/>
</dbReference>
<keyword evidence="3" id="KW-1003">Cell membrane</keyword>
<dbReference type="SUPFAM" id="SSF52540">
    <property type="entry name" value="P-loop containing nucleoside triphosphate hydrolases"/>
    <property type="match status" value="1"/>
</dbReference>
<dbReference type="InterPro" id="IPR003593">
    <property type="entry name" value="AAA+_ATPase"/>
</dbReference>
<dbReference type="PROSITE" id="PS50893">
    <property type="entry name" value="ABC_TRANSPORTER_2"/>
    <property type="match status" value="1"/>
</dbReference>
<dbReference type="InterPro" id="IPR027417">
    <property type="entry name" value="P-loop_NTPase"/>
</dbReference>
<evidence type="ECO:0000256" key="5">
    <source>
        <dbReference type="ARBA" id="ARBA00022692"/>
    </source>
</evidence>
<evidence type="ECO:0000313" key="15">
    <source>
        <dbReference type="Proteomes" id="UP000233276"/>
    </source>
</evidence>
<dbReference type="Pfam" id="PF00664">
    <property type="entry name" value="ABC_membrane"/>
    <property type="match status" value="1"/>
</dbReference>
<dbReference type="SMART" id="SM00382">
    <property type="entry name" value="AAA"/>
    <property type="match status" value="1"/>
</dbReference>
<evidence type="ECO:0000259" key="13">
    <source>
        <dbReference type="PROSITE" id="PS50929"/>
    </source>
</evidence>
<dbReference type="CDD" id="cd18543">
    <property type="entry name" value="ABC_6TM_Rv0194_D1_like"/>
    <property type="match status" value="1"/>
</dbReference>
<keyword evidence="6" id="KW-0547">Nucleotide-binding</keyword>
<dbReference type="InterPro" id="IPR039421">
    <property type="entry name" value="Type_1_exporter"/>
</dbReference>
<sequence length="617" mass="67662">MTSSSEHLEPVERLSTVRALARLYPFAKPVLPRLILGAVSALVASLLALSIPLVLEVLVQGPIAAGASSAGDRSQLVWGAAIILVLGLLEAVMVWLRRWFVLAPSTKVEYDLRTSFYERLQRLPVAFHDRWQSGQLLSRMMQDISMLRRWMAFGIVLLVVNLLTILVGMALLFRWHWALGVTFLIVCAPLWYAGYRFEKTYGTLARQSQDQAGDLATSVEESVHGIRVLKAFGRGKHALQKFTRQAETLRETELSKARAVGWIWFWLVLLPEIAFALCLGVGIVLQQLGQLSIAELVAFFAMATVLRWPMESIGFLFSFLLDARTASDRIFEVFDEENTITDAAAPVVLGSSRGALAFEGVHFRYQDAGDGERDLLDGIDLTLVPGETMALVGLTGSGKTTLTTLPARLYDVTGGRVTVDGVDVRDLTLTELRTHVGMAFEDSTLFSQTVRENVLLGREDLAAGSPEAEAVLREALAVAQAGFVEDLPDGVDTVIGEEGLSLSGGQRQRLALARAIAARPAVLVLDDPLSALDVDTEALVEDALREVMADTTTLVIAHRPSTVMLADRVALLEEGRITAVGTHAELLRTSEHYRHVISSLEDAEEQNTRLRETEVNR</sequence>
<evidence type="ECO:0000256" key="7">
    <source>
        <dbReference type="ARBA" id="ARBA00022840"/>
    </source>
</evidence>
<keyword evidence="4" id="KW-0997">Cell inner membrane</keyword>
<dbReference type="InterPro" id="IPR017871">
    <property type="entry name" value="ABC_transporter-like_CS"/>
</dbReference>
<evidence type="ECO:0000256" key="6">
    <source>
        <dbReference type="ARBA" id="ARBA00022741"/>
    </source>
</evidence>
<name>A0A2K9DHV7_9MICO</name>
<feature type="transmembrane region" description="Helical" evidence="11">
    <location>
        <begin position="75"/>
        <end position="96"/>
    </location>
</feature>
<dbReference type="Pfam" id="PF00005">
    <property type="entry name" value="ABC_tran"/>
    <property type="match status" value="1"/>
</dbReference>
<feature type="transmembrane region" description="Helical" evidence="11">
    <location>
        <begin position="177"/>
        <end position="195"/>
    </location>
</feature>
<feature type="domain" description="ABC transmembrane type-1" evidence="13">
    <location>
        <begin position="35"/>
        <end position="322"/>
    </location>
</feature>
<evidence type="ECO:0000256" key="3">
    <source>
        <dbReference type="ARBA" id="ARBA00022475"/>
    </source>
</evidence>
<keyword evidence="5 11" id="KW-0812">Transmembrane</keyword>
<reference evidence="14 15" key="1">
    <citation type="submission" date="2017-12" db="EMBL/GenBank/DDBJ databases">
        <title>Isolation and characterization of estrogens degradatiion strain Microbacterium hominis SJTG1.</title>
        <authorList>
            <person name="Xiong W."/>
            <person name="Yin C."/>
            <person name="Zheng D."/>
            <person name="Liang R."/>
        </authorList>
    </citation>
    <scope>NUCLEOTIDE SEQUENCE [LARGE SCALE GENOMIC DNA]</scope>
    <source>
        <strain evidence="14 15">SJTG1</strain>
    </source>
</reference>
<dbReference type="AlphaFoldDB" id="A0A2K9DHV7"/>
<dbReference type="PANTHER" id="PTHR43394:SF1">
    <property type="entry name" value="ATP-BINDING CASSETTE SUB-FAMILY B MEMBER 10, MITOCHONDRIAL"/>
    <property type="match status" value="1"/>
</dbReference>
<feature type="domain" description="ABC transporter" evidence="12">
    <location>
        <begin position="356"/>
        <end position="599"/>
    </location>
</feature>
<dbReference type="GO" id="GO:0016887">
    <property type="term" value="F:ATP hydrolysis activity"/>
    <property type="evidence" value="ECO:0007669"/>
    <property type="project" value="InterPro"/>
</dbReference>
<keyword evidence="7" id="KW-0067">ATP-binding</keyword>
<evidence type="ECO:0000256" key="2">
    <source>
        <dbReference type="ARBA" id="ARBA00022448"/>
    </source>
</evidence>
<dbReference type="InterPro" id="IPR003439">
    <property type="entry name" value="ABC_transporter-like_ATP-bd"/>
</dbReference>
<evidence type="ECO:0000256" key="11">
    <source>
        <dbReference type="SAM" id="Phobius"/>
    </source>
</evidence>
<dbReference type="FunFam" id="3.40.50.300:FF:000221">
    <property type="entry name" value="Multidrug ABC transporter ATP-binding protein"/>
    <property type="match status" value="1"/>
</dbReference>
<accession>A0A2K9DHV7</accession>
<dbReference type="Gene3D" id="3.40.50.300">
    <property type="entry name" value="P-loop containing nucleotide triphosphate hydrolases"/>
    <property type="match status" value="1"/>
</dbReference>
<dbReference type="RefSeq" id="WP_101306801.1">
    <property type="nucleotide sequence ID" value="NZ_CP025299.1"/>
</dbReference>
<dbReference type="InterPro" id="IPR036640">
    <property type="entry name" value="ABC1_TM_sf"/>
</dbReference>
<keyword evidence="9 11" id="KW-0472">Membrane</keyword>
<protein>
    <submittedName>
        <fullName evidence="14">ABC transporter</fullName>
    </submittedName>
</protein>
<dbReference type="EMBL" id="CP025299">
    <property type="protein sequence ID" value="AUG30559.1"/>
    <property type="molecule type" value="Genomic_DNA"/>
</dbReference>
<feature type="transmembrane region" description="Helical" evidence="11">
    <location>
        <begin position="150"/>
        <end position="171"/>
    </location>
</feature>
<proteinExistence type="inferred from homology"/>
<evidence type="ECO:0000256" key="4">
    <source>
        <dbReference type="ARBA" id="ARBA00022519"/>
    </source>
</evidence>
<dbReference type="InterPro" id="IPR011527">
    <property type="entry name" value="ABC1_TM_dom"/>
</dbReference>
<dbReference type="GO" id="GO:0005524">
    <property type="term" value="F:ATP binding"/>
    <property type="evidence" value="ECO:0007669"/>
    <property type="project" value="UniProtKB-KW"/>
</dbReference>
<dbReference type="GO" id="GO:0015421">
    <property type="term" value="F:ABC-type oligopeptide transporter activity"/>
    <property type="evidence" value="ECO:0007669"/>
    <property type="project" value="TreeGrafter"/>
</dbReference>
<organism evidence="14 15">
    <name type="scientific">Microbacterium hominis</name>
    <dbReference type="NCBI Taxonomy" id="162426"/>
    <lineage>
        <taxon>Bacteria</taxon>
        <taxon>Bacillati</taxon>
        <taxon>Actinomycetota</taxon>
        <taxon>Actinomycetes</taxon>
        <taxon>Micrococcales</taxon>
        <taxon>Microbacteriaceae</taxon>
        <taxon>Microbacterium</taxon>
    </lineage>
</organism>
<evidence type="ECO:0000256" key="10">
    <source>
        <dbReference type="ARBA" id="ARBA00023455"/>
    </source>
</evidence>
<dbReference type="GO" id="GO:0005886">
    <property type="term" value="C:plasma membrane"/>
    <property type="evidence" value="ECO:0007669"/>
    <property type="project" value="UniProtKB-SubCell"/>
</dbReference>
<gene>
    <name evidence="14" type="ORF">CXR34_14545</name>
</gene>
<evidence type="ECO:0000256" key="9">
    <source>
        <dbReference type="ARBA" id="ARBA00023136"/>
    </source>
</evidence>
<evidence type="ECO:0000256" key="8">
    <source>
        <dbReference type="ARBA" id="ARBA00022989"/>
    </source>
</evidence>
<comment type="similarity">
    <text evidence="10">Belongs to the ABC transporter superfamily. Siderophore-Fe(3+) uptake transporter (SIUT) (TC 3.A.1.21) family.</text>
</comment>
<keyword evidence="2" id="KW-0813">Transport</keyword>
<dbReference type="SUPFAM" id="SSF90123">
    <property type="entry name" value="ABC transporter transmembrane region"/>
    <property type="match status" value="1"/>
</dbReference>
<dbReference type="KEGG" id="mhos:CXR34_14545"/>